<feature type="transmembrane region" description="Helical" evidence="2">
    <location>
        <begin position="21"/>
        <end position="41"/>
    </location>
</feature>
<comment type="caution">
    <text evidence="3">The sequence shown here is derived from an EMBL/GenBank/DDBJ whole genome shotgun (WGS) entry which is preliminary data.</text>
</comment>
<evidence type="ECO:0000313" key="3">
    <source>
        <dbReference type="EMBL" id="KUJ47390.1"/>
    </source>
</evidence>
<evidence type="ECO:0000313" key="4">
    <source>
        <dbReference type="Proteomes" id="UP000053246"/>
    </source>
</evidence>
<name>A0A9X0I610_9ACTN</name>
<accession>A0A9X0I610</accession>
<keyword evidence="2" id="KW-1133">Transmembrane helix</keyword>
<sequence length="164" mass="17355">MAAYAGQPTPPPERRRGRTPMIAALVSVLVLAAGGVAFYLLGQDESTPTAVAAPTQDPVPTADPTGDEEDPGAGVPTANSSTDPRFVEQGQCVRNDAPTGGKPKLLITDCGPSAYEVLQRFDGKTSGEKDAEAKCAKVDGYTNWYFYDSELDSLDFVLCLKQRG</sequence>
<evidence type="ECO:0000256" key="1">
    <source>
        <dbReference type="SAM" id="MobiDB-lite"/>
    </source>
</evidence>
<evidence type="ECO:0000256" key="2">
    <source>
        <dbReference type="SAM" id="Phobius"/>
    </source>
</evidence>
<feature type="region of interest" description="Disordered" evidence="1">
    <location>
        <begin position="48"/>
        <end position="104"/>
    </location>
</feature>
<organism evidence="3 4">
    <name type="scientific">Micromonospora maris</name>
    <dbReference type="NCBI Taxonomy" id="1003110"/>
    <lineage>
        <taxon>Bacteria</taxon>
        <taxon>Bacillati</taxon>
        <taxon>Actinomycetota</taxon>
        <taxon>Actinomycetes</taxon>
        <taxon>Micromonosporales</taxon>
        <taxon>Micromonosporaceae</taxon>
        <taxon>Micromonospora</taxon>
    </lineage>
</organism>
<reference evidence="3 4" key="1">
    <citation type="submission" date="2015-10" db="EMBL/GenBank/DDBJ databases">
        <authorList>
            <person name="Ju K.-S."/>
            <person name="Doroghazi J.R."/>
            <person name="Metcalf W.W."/>
        </authorList>
    </citation>
    <scope>NUCLEOTIDE SEQUENCE [LARGE SCALE GENOMIC DNA]</scope>
    <source>
        <strain evidence="3 4">NRRL B-24793</strain>
    </source>
</reference>
<protein>
    <submittedName>
        <fullName evidence="3">Uncharacterized protein</fullName>
    </submittedName>
</protein>
<dbReference type="EMBL" id="LMWI01000002">
    <property type="protein sequence ID" value="KUJ47390.1"/>
    <property type="molecule type" value="Genomic_DNA"/>
</dbReference>
<keyword evidence="2" id="KW-0472">Membrane</keyword>
<keyword evidence="2" id="KW-0812">Transmembrane</keyword>
<dbReference type="RefSeq" id="WP_043726118.1">
    <property type="nucleotide sequence ID" value="NZ_LMWI01000002.1"/>
</dbReference>
<proteinExistence type="predicted"/>
<keyword evidence="4" id="KW-1185">Reference proteome</keyword>
<dbReference type="Proteomes" id="UP000053246">
    <property type="component" value="Unassembled WGS sequence"/>
</dbReference>
<dbReference type="AlphaFoldDB" id="A0A9X0I610"/>
<gene>
    <name evidence="3" type="ORF">ADL17_29185</name>
</gene>